<dbReference type="EMBL" id="JAMYWD010000012">
    <property type="protein sequence ID" value="KAJ4952004.1"/>
    <property type="molecule type" value="Genomic_DNA"/>
</dbReference>
<dbReference type="Proteomes" id="UP001141806">
    <property type="component" value="Unassembled WGS sequence"/>
</dbReference>
<proteinExistence type="predicted"/>
<comment type="caution">
    <text evidence="1">The sequence shown here is derived from an EMBL/GenBank/DDBJ whole genome shotgun (WGS) entry which is preliminary data.</text>
</comment>
<reference evidence="1" key="1">
    <citation type="journal article" date="2023" name="Plant J.">
        <title>The genome of the king protea, Protea cynaroides.</title>
        <authorList>
            <person name="Chang J."/>
            <person name="Duong T.A."/>
            <person name="Schoeman C."/>
            <person name="Ma X."/>
            <person name="Roodt D."/>
            <person name="Barker N."/>
            <person name="Li Z."/>
            <person name="Van de Peer Y."/>
            <person name="Mizrachi E."/>
        </authorList>
    </citation>
    <scope>NUCLEOTIDE SEQUENCE</scope>
    <source>
        <tissue evidence="1">Young leaves</tissue>
    </source>
</reference>
<name>A0A9Q0GR10_9MAGN</name>
<keyword evidence="2" id="KW-1185">Reference proteome</keyword>
<sequence length="139" mass="15925">MFTTAHQDGKFYVKSVVEDILYLGKGREICFNYVLREANKFAHSLAKRAIACVVKSLLERFFCFDRPSTLLRNSLLISKPFLPVCKTLFPAENLFFTVGILAAPIPPSAFVRFHLIVGVFVLHRQASAIDHREIRFHRL</sequence>
<protein>
    <submittedName>
        <fullName evidence="1">Uncharacterized protein</fullName>
    </submittedName>
</protein>
<evidence type="ECO:0000313" key="1">
    <source>
        <dbReference type="EMBL" id="KAJ4952004.1"/>
    </source>
</evidence>
<dbReference type="AlphaFoldDB" id="A0A9Q0GR10"/>
<gene>
    <name evidence="1" type="ORF">NE237_028836</name>
</gene>
<accession>A0A9Q0GR10</accession>
<organism evidence="1 2">
    <name type="scientific">Protea cynaroides</name>
    <dbReference type="NCBI Taxonomy" id="273540"/>
    <lineage>
        <taxon>Eukaryota</taxon>
        <taxon>Viridiplantae</taxon>
        <taxon>Streptophyta</taxon>
        <taxon>Embryophyta</taxon>
        <taxon>Tracheophyta</taxon>
        <taxon>Spermatophyta</taxon>
        <taxon>Magnoliopsida</taxon>
        <taxon>Proteales</taxon>
        <taxon>Proteaceae</taxon>
        <taxon>Protea</taxon>
    </lineage>
</organism>
<evidence type="ECO:0000313" key="2">
    <source>
        <dbReference type="Proteomes" id="UP001141806"/>
    </source>
</evidence>